<dbReference type="Gramene" id="OMERI10G04860.2">
    <property type="protein sequence ID" value="OMERI10G04860.2"/>
    <property type="gene ID" value="OMERI10G04860"/>
</dbReference>
<reference evidence="1" key="2">
    <citation type="submission" date="2018-05" db="EMBL/GenBank/DDBJ databases">
        <title>OmerRS3 (Oryza meridionalis Reference Sequence Version 3).</title>
        <authorList>
            <person name="Zhang J."/>
            <person name="Kudrna D."/>
            <person name="Lee S."/>
            <person name="Talag J."/>
            <person name="Welchert J."/>
            <person name="Wing R.A."/>
        </authorList>
    </citation>
    <scope>NUCLEOTIDE SEQUENCE [LARGE SCALE GENOMIC DNA]</scope>
    <source>
        <strain evidence="1">cv. OR44</strain>
    </source>
</reference>
<organism evidence="1">
    <name type="scientific">Oryza meridionalis</name>
    <dbReference type="NCBI Taxonomy" id="40149"/>
    <lineage>
        <taxon>Eukaryota</taxon>
        <taxon>Viridiplantae</taxon>
        <taxon>Streptophyta</taxon>
        <taxon>Embryophyta</taxon>
        <taxon>Tracheophyta</taxon>
        <taxon>Spermatophyta</taxon>
        <taxon>Magnoliopsida</taxon>
        <taxon>Liliopsida</taxon>
        <taxon>Poales</taxon>
        <taxon>Poaceae</taxon>
        <taxon>BOP clade</taxon>
        <taxon>Oryzoideae</taxon>
        <taxon>Oryzeae</taxon>
        <taxon>Oryzinae</taxon>
        <taxon>Oryza</taxon>
    </lineage>
</organism>
<dbReference type="EnsemblPlants" id="OMERI10G04860.2">
    <property type="protein sequence ID" value="OMERI10G04860.2"/>
    <property type="gene ID" value="OMERI10G04860"/>
</dbReference>
<dbReference type="Proteomes" id="UP000008021">
    <property type="component" value="Chromosome 10"/>
</dbReference>
<name>A0A0E0EWV6_9ORYZ</name>
<sequence>MAVLSSANEYRRTVSTHDWIAPKLSVVAMEARSAVCFLLVLVLLGTPTASAAICEHFSTKDLFCIKYLCRGFCHDEAVNLRGKHARVMRAWCHGRRCNCNVCH</sequence>
<evidence type="ECO:0000313" key="2">
    <source>
        <dbReference type="Proteomes" id="UP000008021"/>
    </source>
</evidence>
<evidence type="ECO:0000313" key="1">
    <source>
        <dbReference type="EnsemblPlants" id="OMERI10G04860.2"/>
    </source>
</evidence>
<reference evidence="1" key="1">
    <citation type="submission" date="2015-04" db="UniProtKB">
        <authorList>
            <consortium name="EnsemblPlants"/>
        </authorList>
    </citation>
    <scope>IDENTIFICATION</scope>
</reference>
<protein>
    <recommendedName>
        <fullName evidence="3">Knottin scorpion toxin-like domain-containing protein</fullName>
    </recommendedName>
</protein>
<keyword evidence="2" id="KW-1185">Reference proteome</keyword>
<proteinExistence type="predicted"/>
<evidence type="ECO:0008006" key="3">
    <source>
        <dbReference type="Google" id="ProtNLM"/>
    </source>
</evidence>
<dbReference type="AlphaFoldDB" id="A0A0E0EWV6"/>
<accession>A0A0E0EWV6</accession>